<keyword evidence="2" id="KW-0805">Transcription regulation</keyword>
<feature type="region of interest" description="Disordered" evidence="6">
    <location>
        <begin position="128"/>
        <end position="174"/>
    </location>
</feature>
<keyword evidence="9" id="KW-1185">Reference proteome</keyword>
<dbReference type="GO" id="GO:0005634">
    <property type="term" value="C:nucleus"/>
    <property type="evidence" value="ECO:0007669"/>
    <property type="project" value="UniProtKB-SubCell"/>
</dbReference>
<dbReference type="InterPro" id="IPR005333">
    <property type="entry name" value="Transcription_factor_TCP"/>
</dbReference>
<organism evidence="8 9">
    <name type="scientific">Escallonia rubra</name>
    <dbReference type="NCBI Taxonomy" id="112253"/>
    <lineage>
        <taxon>Eukaryota</taxon>
        <taxon>Viridiplantae</taxon>
        <taxon>Streptophyta</taxon>
        <taxon>Embryophyta</taxon>
        <taxon>Tracheophyta</taxon>
        <taxon>Spermatophyta</taxon>
        <taxon>Magnoliopsida</taxon>
        <taxon>eudicotyledons</taxon>
        <taxon>Gunneridae</taxon>
        <taxon>Pentapetalae</taxon>
        <taxon>asterids</taxon>
        <taxon>campanulids</taxon>
        <taxon>Escalloniales</taxon>
        <taxon>Escalloniaceae</taxon>
        <taxon>Escallonia</taxon>
    </lineage>
</organism>
<comment type="subcellular location">
    <subcellularLocation>
        <location evidence="1">Nucleus</location>
    </subcellularLocation>
</comment>
<proteinExistence type="predicted"/>
<dbReference type="GO" id="GO:2000032">
    <property type="term" value="P:regulation of secondary shoot formation"/>
    <property type="evidence" value="ECO:0007669"/>
    <property type="project" value="TreeGrafter"/>
</dbReference>
<dbReference type="AlphaFoldDB" id="A0AA88QFT0"/>
<dbReference type="GO" id="GO:0043565">
    <property type="term" value="F:sequence-specific DNA binding"/>
    <property type="evidence" value="ECO:0007669"/>
    <property type="project" value="TreeGrafter"/>
</dbReference>
<reference evidence="8" key="1">
    <citation type="submission" date="2022-12" db="EMBL/GenBank/DDBJ databases">
        <title>Draft genome assemblies for two species of Escallonia (Escalloniales).</title>
        <authorList>
            <person name="Chanderbali A."/>
            <person name="Dervinis C."/>
            <person name="Anghel I."/>
            <person name="Soltis D."/>
            <person name="Soltis P."/>
            <person name="Zapata F."/>
        </authorList>
    </citation>
    <scope>NUCLEOTIDE SEQUENCE</scope>
    <source>
        <strain evidence="8">UCBG92.1500</strain>
        <tissue evidence="8">Leaf</tissue>
    </source>
</reference>
<sequence length="174" mass="19166">MRRSRRMRSVVLTAAIGGGERYVMAGRGGSWWMRQSMAVEVAIGGGWAICCGRLLRSVVVVDGDQHSKVFTAKGTRDRRVRLAAHIAIQFYDVQDQLGYDQPSKAVDWLINKAKNAIAKLDELPEWNPIAGEPSTELGPEPTELPPSSCGYEFQLPKQMGENPSGSFDEEISEA</sequence>
<dbReference type="InterPro" id="IPR017887">
    <property type="entry name" value="TF_TCP_subgr"/>
</dbReference>
<keyword evidence="4" id="KW-0804">Transcription</keyword>
<feature type="compositionally biased region" description="Low complexity" evidence="6">
    <location>
        <begin position="131"/>
        <end position="147"/>
    </location>
</feature>
<dbReference type="PANTHER" id="PTHR31072:SF240">
    <property type="entry name" value="TRANSCRIPTION FACTOR TCP10"/>
    <property type="match status" value="1"/>
</dbReference>
<name>A0AA88QFT0_9ASTE</name>
<protein>
    <recommendedName>
        <fullName evidence="7">TCP domain-containing protein</fullName>
    </recommendedName>
</protein>
<evidence type="ECO:0000313" key="9">
    <source>
        <dbReference type="Proteomes" id="UP001187471"/>
    </source>
</evidence>
<dbReference type="EMBL" id="JAVXUO010002873">
    <property type="protein sequence ID" value="KAK2968913.1"/>
    <property type="molecule type" value="Genomic_DNA"/>
</dbReference>
<dbReference type="PANTHER" id="PTHR31072">
    <property type="entry name" value="TRANSCRIPTION FACTOR TCP4-RELATED"/>
    <property type="match status" value="1"/>
</dbReference>
<evidence type="ECO:0000256" key="6">
    <source>
        <dbReference type="SAM" id="MobiDB-lite"/>
    </source>
</evidence>
<evidence type="ECO:0000256" key="1">
    <source>
        <dbReference type="ARBA" id="ARBA00004123"/>
    </source>
</evidence>
<evidence type="ECO:0000313" key="8">
    <source>
        <dbReference type="EMBL" id="KAK2968913.1"/>
    </source>
</evidence>
<evidence type="ECO:0000256" key="2">
    <source>
        <dbReference type="ARBA" id="ARBA00023015"/>
    </source>
</evidence>
<keyword evidence="3" id="KW-0238">DNA-binding</keyword>
<evidence type="ECO:0000259" key="7">
    <source>
        <dbReference type="PROSITE" id="PS51369"/>
    </source>
</evidence>
<feature type="domain" description="TCP" evidence="7">
    <location>
        <begin position="60"/>
        <end position="120"/>
    </location>
</feature>
<evidence type="ECO:0000256" key="5">
    <source>
        <dbReference type="ARBA" id="ARBA00023242"/>
    </source>
</evidence>
<keyword evidence="5" id="KW-0539">Nucleus</keyword>
<dbReference type="Pfam" id="PF03634">
    <property type="entry name" value="TCP"/>
    <property type="match status" value="1"/>
</dbReference>
<dbReference type="PROSITE" id="PS51369">
    <property type="entry name" value="TCP"/>
    <property type="match status" value="1"/>
</dbReference>
<gene>
    <name evidence="8" type="ORF">RJ640_018605</name>
</gene>
<dbReference type="Proteomes" id="UP001187471">
    <property type="component" value="Unassembled WGS sequence"/>
</dbReference>
<evidence type="ECO:0000256" key="3">
    <source>
        <dbReference type="ARBA" id="ARBA00023125"/>
    </source>
</evidence>
<accession>A0AA88QFT0</accession>
<comment type="caution">
    <text evidence="8">The sequence shown here is derived from an EMBL/GenBank/DDBJ whole genome shotgun (WGS) entry which is preliminary data.</text>
</comment>
<dbReference type="GO" id="GO:0003700">
    <property type="term" value="F:DNA-binding transcription factor activity"/>
    <property type="evidence" value="ECO:0007669"/>
    <property type="project" value="InterPro"/>
</dbReference>
<evidence type="ECO:0000256" key="4">
    <source>
        <dbReference type="ARBA" id="ARBA00023163"/>
    </source>
</evidence>